<name>S8CAP3_9LAMI</name>
<organism evidence="2 3">
    <name type="scientific">Genlisea aurea</name>
    <dbReference type="NCBI Taxonomy" id="192259"/>
    <lineage>
        <taxon>Eukaryota</taxon>
        <taxon>Viridiplantae</taxon>
        <taxon>Streptophyta</taxon>
        <taxon>Embryophyta</taxon>
        <taxon>Tracheophyta</taxon>
        <taxon>Spermatophyta</taxon>
        <taxon>Magnoliopsida</taxon>
        <taxon>eudicotyledons</taxon>
        <taxon>Gunneridae</taxon>
        <taxon>Pentapetalae</taxon>
        <taxon>asterids</taxon>
        <taxon>lamiids</taxon>
        <taxon>Lamiales</taxon>
        <taxon>Lentibulariaceae</taxon>
        <taxon>Genlisea</taxon>
    </lineage>
</organism>
<feature type="transmembrane region" description="Helical" evidence="1">
    <location>
        <begin position="176"/>
        <end position="207"/>
    </location>
</feature>
<evidence type="ECO:0000313" key="2">
    <source>
        <dbReference type="EMBL" id="EPS63984.1"/>
    </source>
</evidence>
<dbReference type="PANTHER" id="PTHR20921:SF0">
    <property type="entry name" value="TRANSMEMBRANE PROTEIN 222"/>
    <property type="match status" value="1"/>
</dbReference>
<dbReference type="AlphaFoldDB" id="S8CAP3"/>
<dbReference type="GO" id="GO:0009723">
    <property type="term" value="P:response to ethylene"/>
    <property type="evidence" value="ECO:0007669"/>
    <property type="project" value="TreeGrafter"/>
</dbReference>
<dbReference type="EMBL" id="AUSU01005124">
    <property type="protein sequence ID" value="EPS63984.1"/>
    <property type="molecule type" value="Genomic_DNA"/>
</dbReference>
<dbReference type="GO" id="GO:0010104">
    <property type="term" value="P:regulation of ethylene-activated signaling pathway"/>
    <property type="evidence" value="ECO:0007669"/>
    <property type="project" value="TreeGrafter"/>
</dbReference>
<dbReference type="InterPro" id="IPR008496">
    <property type="entry name" value="TMEM222/RTE1"/>
</dbReference>
<dbReference type="GO" id="GO:0005783">
    <property type="term" value="C:endoplasmic reticulum"/>
    <property type="evidence" value="ECO:0007669"/>
    <property type="project" value="TreeGrafter"/>
</dbReference>
<dbReference type="OrthoDB" id="267284at2759"/>
<dbReference type="GO" id="GO:0005794">
    <property type="term" value="C:Golgi apparatus"/>
    <property type="evidence" value="ECO:0007669"/>
    <property type="project" value="TreeGrafter"/>
</dbReference>
<sequence>MGSNEYRAVKIEETGDESMEIDVGRSHFPHCIVWSPLPILSWLFPFIGHMGICRSDGVILDFASSNFVCVDSFAFGAPTRYLQLSKDQCRAFYGEKPAAAEGMNFWDEALMRSTQEYQHRSYNILTCNCHSFVANCLNRLGFRDRNWNVVSLAVFAFLGGRFVGKSGAVRTFLPFAAASAVGIALAGVAYFGYLAAFLCVLVGWFVVSTYCFRNVVHV</sequence>
<proteinExistence type="predicted"/>
<keyword evidence="1" id="KW-0812">Transmembrane</keyword>
<dbReference type="Pfam" id="PF05608">
    <property type="entry name" value="RTE1"/>
    <property type="match status" value="1"/>
</dbReference>
<feature type="transmembrane region" description="Helical" evidence="1">
    <location>
        <begin position="147"/>
        <end position="164"/>
    </location>
</feature>
<evidence type="ECO:0000256" key="1">
    <source>
        <dbReference type="SAM" id="Phobius"/>
    </source>
</evidence>
<protein>
    <submittedName>
        <fullName evidence="2">Uncharacterized protein</fullName>
    </submittedName>
</protein>
<keyword evidence="1" id="KW-1133">Transmembrane helix</keyword>
<accession>S8CAP3</accession>
<reference evidence="2 3" key="1">
    <citation type="journal article" date="2013" name="BMC Genomics">
        <title>The miniature genome of a carnivorous plant Genlisea aurea contains a low number of genes and short non-coding sequences.</title>
        <authorList>
            <person name="Leushkin E.V."/>
            <person name="Sutormin R.A."/>
            <person name="Nabieva E.R."/>
            <person name="Penin A.A."/>
            <person name="Kondrashov A.S."/>
            <person name="Logacheva M.D."/>
        </authorList>
    </citation>
    <scope>NUCLEOTIDE SEQUENCE [LARGE SCALE GENOMIC DNA]</scope>
</reference>
<keyword evidence="1" id="KW-0472">Membrane</keyword>
<keyword evidence="3" id="KW-1185">Reference proteome</keyword>
<evidence type="ECO:0000313" key="3">
    <source>
        <dbReference type="Proteomes" id="UP000015453"/>
    </source>
</evidence>
<dbReference type="PANTHER" id="PTHR20921">
    <property type="entry name" value="TRANSMEMBRANE PROTEIN 222"/>
    <property type="match status" value="1"/>
</dbReference>
<comment type="caution">
    <text evidence="2">The sequence shown here is derived from an EMBL/GenBank/DDBJ whole genome shotgun (WGS) entry which is preliminary data.</text>
</comment>
<dbReference type="Proteomes" id="UP000015453">
    <property type="component" value="Unassembled WGS sequence"/>
</dbReference>
<gene>
    <name evidence="2" type="ORF">M569_10800</name>
</gene>